<comment type="similarity">
    <text evidence="2">Belongs to the peroxidase family. Ascorbate peroxidase subfamily.</text>
</comment>
<feature type="domain" description="Plant heme peroxidase family profile" evidence="6">
    <location>
        <begin position="124"/>
        <end position="322"/>
    </location>
</feature>
<dbReference type="PANTHER" id="PTHR31356">
    <property type="entry name" value="THYLAKOID LUMENAL 29 KDA PROTEIN, CHLOROPLASTIC-RELATED"/>
    <property type="match status" value="1"/>
</dbReference>
<dbReference type="Gene3D" id="1.10.420.10">
    <property type="entry name" value="Peroxidase, domain 2"/>
    <property type="match status" value="1"/>
</dbReference>
<evidence type="ECO:0000313" key="7">
    <source>
        <dbReference type="EMBL" id="GBF93758.1"/>
    </source>
</evidence>
<keyword evidence="8" id="KW-1185">Reference proteome</keyword>
<dbReference type="AlphaFoldDB" id="A0A2V0P1K7"/>
<dbReference type="Pfam" id="PF00141">
    <property type="entry name" value="peroxidase"/>
    <property type="match status" value="1"/>
</dbReference>
<dbReference type="FunCoup" id="A0A2V0P1K7">
    <property type="interactions" value="1045"/>
</dbReference>
<evidence type="ECO:0000256" key="1">
    <source>
        <dbReference type="ARBA" id="ARBA00001970"/>
    </source>
</evidence>
<evidence type="ECO:0000313" key="8">
    <source>
        <dbReference type="Proteomes" id="UP000247498"/>
    </source>
</evidence>
<dbReference type="GO" id="GO:0016688">
    <property type="term" value="F:L-ascorbate peroxidase activity"/>
    <property type="evidence" value="ECO:0007669"/>
    <property type="project" value="UniProtKB-EC"/>
</dbReference>
<gene>
    <name evidence="7" type="ORF">Rsub_06090</name>
</gene>
<protein>
    <recommendedName>
        <fullName evidence="3">L-ascorbate peroxidase</fullName>
        <ecNumber evidence="3">1.11.1.11</ecNumber>
    </recommendedName>
</protein>
<comment type="caution">
    <text evidence="7">The sequence shown here is derived from an EMBL/GenBank/DDBJ whole genome shotgun (WGS) entry which is preliminary data.</text>
</comment>
<dbReference type="GO" id="GO:0020037">
    <property type="term" value="F:heme binding"/>
    <property type="evidence" value="ECO:0007669"/>
    <property type="project" value="InterPro"/>
</dbReference>
<dbReference type="Gene3D" id="1.10.520.10">
    <property type="match status" value="1"/>
</dbReference>
<dbReference type="GO" id="GO:0034599">
    <property type="term" value="P:cellular response to oxidative stress"/>
    <property type="evidence" value="ECO:0007669"/>
    <property type="project" value="InterPro"/>
</dbReference>
<dbReference type="GO" id="GO:0042744">
    <property type="term" value="P:hydrogen peroxide catabolic process"/>
    <property type="evidence" value="ECO:0007669"/>
    <property type="project" value="TreeGrafter"/>
</dbReference>
<dbReference type="InParanoid" id="A0A2V0P1K7"/>
<dbReference type="CDD" id="cd00691">
    <property type="entry name" value="ascorbate_peroxidase"/>
    <property type="match status" value="1"/>
</dbReference>
<dbReference type="PANTHER" id="PTHR31356:SF66">
    <property type="entry name" value="CATALASE-PEROXIDASE"/>
    <property type="match status" value="1"/>
</dbReference>
<sequence length="322" mass="35204">MRSLRFAQCASRSAASAPRPQLRRGIVSVKAVAKTVDKPAWLAQLKGARADVEALIRTTHANPILVRLAWHDSGSYDENVKEAWPKQGGATASIRFGPEIGHAANAGLQAALDLIEPIKQKHPLVSYSDLYQMASAVAVELAGGPHIPLRYGRLDAESPEDCTPDGRLPAAGHPFGDGSKSPADHLRKVFNRMGLNDKDIVALSGAHTLGRVRPERSGWGKEETKYTREGPNFLGGKPGGQSWTVDWLTFNNDYFTEIKAKRDEELVVLPTDAAVFEDEGFRPYAEKYAADQDAFFKEYVESHLKLSELGVKFADGTPVTLE</sequence>
<organism evidence="7 8">
    <name type="scientific">Raphidocelis subcapitata</name>
    <dbReference type="NCBI Taxonomy" id="307507"/>
    <lineage>
        <taxon>Eukaryota</taxon>
        <taxon>Viridiplantae</taxon>
        <taxon>Chlorophyta</taxon>
        <taxon>core chlorophytes</taxon>
        <taxon>Chlorophyceae</taxon>
        <taxon>CS clade</taxon>
        <taxon>Sphaeropleales</taxon>
        <taxon>Selenastraceae</taxon>
        <taxon>Raphidocelis</taxon>
    </lineage>
</organism>
<keyword evidence="7" id="KW-0575">Peroxidase</keyword>
<evidence type="ECO:0000259" key="6">
    <source>
        <dbReference type="PROSITE" id="PS50873"/>
    </source>
</evidence>
<dbReference type="PROSITE" id="PS00435">
    <property type="entry name" value="PEROXIDASE_1"/>
    <property type="match status" value="1"/>
</dbReference>
<evidence type="ECO:0000256" key="4">
    <source>
        <dbReference type="ARBA" id="ARBA00023002"/>
    </source>
</evidence>
<accession>A0A2V0P1K7</accession>
<dbReference type="SUPFAM" id="SSF48113">
    <property type="entry name" value="Heme-dependent peroxidases"/>
    <property type="match status" value="1"/>
</dbReference>
<keyword evidence="4" id="KW-0560">Oxidoreductase</keyword>
<dbReference type="InterPro" id="IPR002207">
    <property type="entry name" value="Peroxidase_I"/>
</dbReference>
<dbReference type="Proteomes" id="UP000247498">
    <property type="component" value="Unassembled WGS sequence"/>
</dbReference>
<evidence type="ECO:0000256" key="2">
    <source>
        <dbReference type="ARBA" id="ARBA00006873"/>
    </source>
</evidence>
<dbReference type="OrthoDB" id="2859658at2759"/>
<feature type="compositionally biased region" description="Basic and acidic residues" evidence="5">
    <location>
        <begin position="213"/>
        <end position="228"/>
    </location>
</feature>
<name>A0A2V0P1K7_9CHLO</name>
<dbReference type="InterPro" id="IPR010255">
    <property type="entry name" value="Haem_peroxidase_sf"/>
</dbReference>
<dbReference type="EC" id="1.11.1.11" evidence="3"/>
<reference evidence="7 8" key="1">
    <citation type="journal article" date="2018" name="Sci. Rep.">
        <title>Raphidocelis subcapitata (=Pseudokirchneriella subcapitata) provides an insight into genome evolution and environmental adaptations in the Sphaeropleales.</title>
        <authorList>
            <person name="Suzuki S."/>
            <person name="Yamaguchi H."/>
            <person name="Nakajima N."/>
            <person name="Kawachi M."/>
        </authorList>
    </citation>
    <scope>NUCLEOTIDE SEQUENCE [LARGE SCALE GENOMIC DNA]</scope>
    <source>
        <strain evidence="7 8">NIES-35</strain>
    </source>
</reference>
<feature type="region of interest" description="Disordered" evidence="5">
    <location>
        <begin position="213"/>
        <end position="235"/>
    </location>
</feature>
<dbReference type="PROSITE" id="PS50873">
    <property type="entry name" value="PEROXIDASE_4"/>
    <property type="match status" value="1"/>
</dbReference>
<proteinExistence type="inferred from homology"/>
<evidence type="ECO:0000256" key="5">
    <source>
        <dbReference type="SAM" id="MobiDB-lite"/>
    </source>
</evidence>
<dbReference type="PRINTS" id="PR00459">
    <property type="entry name" value="ASPEROXIDASE"/>
</dbReference>
<dbReference type="EMBL" id="BDRX01000044">
    <property type="protein sequence ID" value="GBF93758.1"/>
    <property type="molecule type" value="Genomic_DNA"/>
</dbReference>
<comment type="cofactor">
    <cofactor evidence="1">
        <name>heme b</name>
        <dbReference type="ChEBI" id="CHEBI:60344"/>
    </cofactor>
</comment>
<dbReference type="PRINTS" id="PR00458">
    <property type="entry name" value="PEROXIDASE"/>
</dbReference>
<evidence type="ECO:0000256" key="3">
    <source>
        <dbReference type="ARBA" id="ARBA00012940"/>
    </source>
</evidence>
<dbReference type="InterPro" id="IPR002016">
    <property type="entry name" value="Haem_peroxidase"/>
</dbReference>
<dbReference type="GO" id="GO:0000302">
    <property type="term" value="P:response to reactive oxygen species"/>
    <property type="evidence" value="ECO:0007669"/>
    <property type="project" value="TreeGrafter"/>
</dbReference>
<dbReference type="InterPro" id="IPR044831">
    <property type="entry name" value="Ccp1-like"/>
</dbReference>
<dbReference type="STRING" id="307507.A0A2V0P1K7"/>
<dbReference type="InterPro" id="IPR019793">
    <property type="entry name" value="Peroxidases_heam-ligand_BS"/>
</dbReference>